<accession>A0ABN9PAT8</accession>
<sequence>MRAALASGSAPDDFRDAPVVESGWFHSAAFGIDASDLLEDAASALARAERNSRRALESAEAPNVRLYSEAAHEDFLQSQAAVQRAVVAMTKYGLLRPRPPARPGPGSLRGEVLLFLPALLPAWEVVRR</sequence>
<protein>
    <submittedName>
        <fullName evidence="1">Uncharacterized protein</fullName>
    </submittedName>
</protein>
<comment type="caution">
    <text evidence="1">The sequence shown here is derived from an EMBL/GenBank/DDBJ whole genome shotgun (WGS) entry which is preliminary data.</text>
</comment>
<organism evidence="1 2">
    <name type="scientific">Prorocentrum cordatum</name>
    <dbReference type="NCBI Taxonomy" id="2364126"/>
    <lineage>
        <taxon>Eukaryota</taxon>
        <taxon>Sar</taxon>
        <taxon>Alveolata</taxon>
        <taxon>Dinophyceae</taxon>
        <taxon>Prorocentrales</taxon>
        <taxon>Prorocentraceae</taxon>
        <taxon>Prorocentrum</taxon>
    </lineage>
</organism>
<keyword evidence="2" id="KW-1185">Reference proteome</keyword>
<gene>
    <name evidence="1" type="ORF">PCOR1329_LOCUS1336</name>
</gene>
<dbReference type="EMBL" id="CAUYUJ010000324">
    <property type="protein sequence ID" value="CAK0789930.1"/>
    <property type="molecule type" value="Genomic_DNA"/>
</dbReference>
<proteinExistence type="predicted"/>
<evidence type="ECO:0000313" key="1">
    <source>
        <dbReference type="EMBL" id="CAK0789930.1"/>
    </source>
</evidence>
<evidence type="ECO:0000313" key="2">
    <source>
        <dbReference type="Proteomes" id="UP001189429"/>
    </source>
</evidence>
<reference evidence="1" key="1">
    <citation type="submission" date="2023-10" db="EMBL/GenBank/DDBJ databases">
        <authorList>
            <person name="Chen Y."/>
            <person name="Shah S."/>
            <person name="Dougan E. K."/>
            <person name="Thang M."/>
            <person name="Chan C."/>
        </authorList>
    </citation>
    <scope>NUCLEOTIDE SEQUENCE [LARGE SCALE GENOMIC DNA]</scope>
</reference>
<name>A0ABN9PAT8_9DINO</name>
<dbReference type="Proteomes" id="UP001189429">
    <property type="component" value="Unassembled WGS sequence"/>
</dbReference>
<feature type="non-terminal residue" evidence="1">
    <location>
        <position position="128"/>
    </location>
</feature>